<reference evidence="3" key="2">
    <citation type="submission" date="2019-09" db="UniProtKB">
        <authorList>
            <consortium name="WormBaseParasite"/>
        </authorList>
    </citation>
    <scope>IDENTIFICATION</scope>
</reference>
<evidence type="ECO:0000313" key="1">
    <source>
        <dbReference type="EMBL" id="VDO73995.1"/>
    </source>
</evidence>
<evidence type="ECO:0000313" key="3">
    <source>
        <dbReference type="WBParaSite" id="HPBE_0000788801-mRNA-1"/>
    </source>
</evidence>
<evidence type="ECO:0000313" key="2">
    <source>
        <dbReference type="Proteomes" id="UP000050761"/>
    </source>
</evidence>
<keyword evidence="2" id="KW-1185">Reference proteome</keyword>
<dbReference type="OrthoDB" id="5823520at2759"/>
<accession>A0A3P8BMM9</accession>
<gene>
    <name evidence="1" type="ORF">HPBE_LOCUS7889</name>
</gene>
<dbReference type="Proteomes" id="UP000050761">
    <property type="component" value="Unassembled WGS sequence"/>
</dbReference>
<proteinExistence type="predicted"/>
<protein>
    <submittedName>
        <fullName evidence="3">Toxin YhaV</fullName>
    </submittedName>
</protein>
<sequence length="68" mass="8016">MLKVPFRRKAGDSNARDDLMVLYCLVGKQWMSEDASAFRCWERVKKQDVMIKRKIIKIVQKAKAEQTQ</sequence>
<reference evidence="1 2" key="1">
    <citation type="submission" date="2018-11" db="EMBL/GenBank/DDBJ databases">
        <authorList>
            <consortium name="Pathogen Informatics"/>
        </authorList>
    </citation>
    <scope>NUCLEOTIDE SEQUENCE [LARGE SCALE GENOMIC DNA]</scope>
</reference>
<name>A0A3P8BMM9_HELPZ</name>
<dbReference type="WBParaSite" id="HPBE_0000788801-mRNA-1">
    <property type="protein sequence ID" value="HPBE_0000788801-mRNA-1"/>
    <property type="gene ID" value="HPBE_0000788801"/>
</dbReference>
<dbReference type="AlphaFoldDB" id="A0A3P8BMM9"/>
<dbReference type="EMBL" id="UZAH01025997">
    <property type="protein sequence ID" value="VDO73995.1"/>
    <property type="molecule type" value="Genomic_DNA"/>
</dbReference>
<organism evidence="1">
    <name type="scientific">Heligmosomoides polygyrus</name>
    <name type="common">Parasitic roundworm</name>
    <dbReference type="NCBI Taxonomy" id="6339"/>
    <lineage>
        <taxon>Eukaryota</taxon>
        <taxon>Metazoa</taxon>
        <taxon>Ecdysozoa</taxon>
        <taxon>Nematoda</taxon>
        <taxon>Chromadorea</taxon>
        <taxon>Rhabditida</taxon>
        <taxon>Rhabditina</taxon>
        <taxon>Rhabditomorpha</taxon>
        <taxon>Strongyloidea</taxon>
        <taxon>Heligmosomidae</taxon>
        <taxon>Heligmosomoides</taxon>
    </lineage>
</organism>